<sequence length="342" mass="38365">MSQDIRTHHTLACIWDFDKTLTPGYMQSPLFQEYGIDEAAFWTEVNRLPEIYAQRGVHVSKDTVYLNHLLSYVKNGPLKGLSNKKLRELGAKIQLCPGVPAVFGKLRDYAKKLGEEFCLDIDLEHYIVSTGLAEMIRGSAVAAHVDGIYGCEFIEQPLPPHYTEQDELALALPSEISQIGVMVDNTIKTRFIFEINKGSNKNPEIDVNAVVRAQDRRVPFENMVYVADGPSDVPVFSVVRKGGGFAYAVYSENDRAERRQNDALLECKRVNGYGPNDYREDRFSFDWLCMRIEDIIGRIDKARAFAVESSVARPPRHLHAETPPVGPAEESAGASPEQPSLF</sequence>
<dbReference type="AlphaFoldDB" id="A0A9D1T1L4"/>
<feature type="region of interest" description="Disordered" evidence="1">
    <location>
        <begin position="313"/>
        <end position="342"/>
    </location>
</feature>
<dbReference type="SUPFAM" id="SSF56784">
    <property type="entry name" value="HAD-like"/>
    <property type="match status" value="1"/>
</dbReference>
<dbReference type="GO" id="GO:0016787">
    <property type="term" value="F:hydrolase activity"/>
    <property type="evidence" value="ECO:0007669"/>
    <property type="project" value="UniProtKB-KW"/>
</dbReference>
<reference evidence="2" key="1">
    <citation type="submission" date="2020-10" db="EMBL/GenBank/DDBJ databases">
        <authorList>
            <person name="Gilroy R."/>
        </authorList>
    </citation>
    <scope>NUCLEOTIDE SEQUENCE</scope>
    <source>
        <strain evidence="2">10669</strain>
    </source>
</reference>
<dbReference type="Proteomes" id="UP000886812">
    <property type="component" value="Unassembled WGS sequence"/>
</dbReference>
<dbReference type="Gene3D" id="3.40.50.1000">
    <property type="entry name" value="HAD superfamily/HAD-like"/>
    <property type="match status" value="1"/>
</dbReference>
<gene>
    <name evidence="2" type="ORF">IAC75_01800</name>
</gene>
<accession>A0A9D1T1L4</accession>
<keyword evidence="2" id="KW-0378">Hydrolase</keyword>
<proteinExistence type="predicted"/>
<evidence type="ECO:0000256" key="1">
    <source>
        <dbReference type="SAM" id="MobiDB-lite"/>
    </source>
</evidence>
<name>A0A9D1T1L4_9BACT</name>
<comment type="caution">
    <text evidence="2">The sequence shown here is derived from an EMBL/GenBank/DDBJ whole genome shotgun (WGS) entry which is preliminary data.</text>
</comment>
<dbReference type="InterPro" id="IPR036412">
    <property type="entry name" value="HAD-like_sf"/>
</dbReference>
<evidence type="ECO:0000313" key="3">
    <source>
        <dbReference type="Proteomes" id="UP000886812"/>
    </source>
</evidence>
<dbReference type="EMBL" id="DVOG01000049">
    <property type="protein sequence ID" value="HIV03866.1"/>
    <property type="molecule type" value="Genomic_DNA"/>
</dbReference>
<dbReference type="InterPro" id="IPR023214">
    <property type="entry name" value="HAD_sf"/>
</dbReference>
<protein>
    <submittedName>
        <fullName evidence="2">Haloacid dehalogenase-like hydrolase</fullName>
    </submittedName>
</protein>
<organism evidence="2 3">
    <name type="scientific">Candidatus Spyradosoma merdigallinarum</name>
    <dbReference type="NCBI Taxonomy" id="2840950"/>
    <lineage>
        <taxon>Bacteria</taxon>
        <taxon>Pseudomonadati</taxon>
        <taxon>Verrucomicrobiota</taxon>
        <taxon>Opitutia</taxon>
        <taxon>Opitutia incertae sedis</taxon>
        <taxon>Candidatus Spyradosoma</taxon>
    </lineage>
</organism>
<reference evidence="2" key="2">
    <citation type="journal article" date="2021" name="PeerJ">
        <title>Extensive microbial diversity within the chicken gut microbiome revealed by metagenomics and culture.</title>
        <authorList>
            <person name="Gilroy R."/>
            <person name="Ravi A."/>
            <person name="Getino M."/>
            <person name="Pursley I."/>
            <person name="Horton D.L."/>
            <person name="Alikhan N.F."/>
            <person name="Baker D."/>
            <person name="Gharbi K."/>
            <person name="Hall N."/>
            <person name="Watson M."/>
            <person name="Adriaenssens E.M."/>
            <person name="Foster-Nyarko E."/>
            <person name="Jarju S."/>
            <person name="Secka A."/>
            <person name="Antonio M."/>
            <person name="Oren A."/>
            <person name="Chaudhuri R.R."/>
            <person name="La Ragione R."/>
            <person name="Hildebrand F."/>
            <person name="Pallen M.J."/>
        </authorList>
    </citation>
    <scope>NUCLEOTIDE SEQUENCE</scope>
    <source>
        <strain evidence="2">10669</strain>
    </source>
</reference>
<evidence type="ECO:0000313" key="2">
    <source>
        <dbReference type="EMBL" id="HIV03866.1"/>
    </source>
</evidence>